<sequence length="88" mass="9529">MPSDVLYNLPDGALNIRAHGSLQDLLAVTPIHCEESHMAKSTTTYWNALGPENRERWTSIKGLEGMAEELTRSYPDSPGPCSAGKATA</sequence>
<dbReference type="Proteomes" id="UP000019812">
    <property type="component" value="Unassembled WGS sequence"/>
</dbReference>
<gene>
    <name evidence="1" type="ORF">CAPSK01_004828</name>
</gene>
<dbReference type="STRING" id="1457154.CAPSK01_004828"/>
<dbReference type="EMBL" id="JDSS02000053">
    <property type="protein sequence ID" value="KFB65989.1"/>
    <property type="molecule type" value="Genomic_DNA"/>
</dbReference>
<evidence type="ECO:0000313" key="2">
    <source>
        <dbReference type="Proteomes" id="UP000019812"/>
    </source>
</evidence>
<protein>
    <submittedName>
        <fullName evidence="1">Uncharacterized protein</fullName>
    </submittedName>
</protein>
<accession>A0A084XU45</accession>
<proteinExistence type="predicted"/>
<reference evidence="1 2" key="1">
    <citation type="submission" date="2014-07" db="EMBL/GenBank/DDBJ databases">
        <title>Expanding our view of genomic diversity in Candidatus Accumulibacter clades.</title>
        <authorList>
            <person name="Skennerton C.T."/>
            <person name="Barr J.J."/>
            <person name="Slater F.R."/>
            <person name="Bond P.L."/>
            <person name="Tyson G.W."/>
        </authorList>
    </citation>
    <scope>NUCLEOTIDE SEQUENCE [LARGE SCALE GENOMIC DNA]</scope>
    <source>
        <strain evidence="2">SK-01</strain>
    </source>
</reference>
<organism evidence="1 2">
    <name type="scientific">Candidatus Accumulibacter vicinus</name>
    <dbReference type="NCBI Taxonomy" id="2954382"/>
    <lineage>
        <taxon>Bacteria</taxon>
        <taxon>Pseudomonadati</taxon>
        <taxon>Pseudomonadota</taxon>
        <taxon>Betaproteobacteria</taxon>
        <taxon>Candidatus Accumulibacter</taxon>
    </lineage>
</organism>
<dbReference type="AlphaFoldDB" id="A0A084XU45"/>
<evidence type="ECO:0000313" key="1">
    <source>
        <dbReference type="EMBL" id="KFB65989.1"/>
    </source>
</evidence>
<name>A0A084XU45_9PROT</name>
<comment type="caution">
    <text evidence="1">The sequence shown here is derived from an EMBL/GenBank/DDBJ whole genome shotgun (WGS) entry which is preliminary data.</text>
</comment>